<dbReference type="InterPro" id="IPR001036">
    <property type="entry name" value="Acrflvin-R"/>
</dbReference>
<proteinExistence type="predicted"/>
<dbReference type="Pfam" id="PF00873">
    <property type="entry name" value="ACR_tran"/>
    <property type="match status" value="1"/>
</dbReference>
<name>A0ABW9JM37_9SPHI</name>
<comment type="caution">
    <text evidence="2">The sequence shown here is derived from an EMBL/GenBank/DDBJ whole genome shotgun (WGS) entry which is preliminary data.</text>
</comment>
<dbReference type="PANTHER" id="PTHR32063:SF8">
    <property type="entry name" value="CATION EFFLUX PROTEIN"/>
    <property type="match status" value="1"/>
</dbReference>
<evidence type="ECO:0000313" key="2">
    <source>
        <dbReference type="EMBL" id="MFN0292739.1"/>
    </source>
</evidence>
<reference evidence="2 3" key="1">
    <citation type="submission" date="2024-12" db="EMBL/GenBank/DDBJ databases">
        <authorList>
            <person name="Hu S."/>
        </authorList>
    </citation>
    <scope>NUCLEOTIDE SEQUENCE [LARGE SCALE GENOMIC DNA]</scope>
    <source>
        <strain evidence="2 3">P-25</strain>
    </source>
</reference>
<dbReference type="EMBL" id="SRMP02000033">
    <property type="protein sequence ID" value="MFN0292739.1"/>
    <property type="molecule type" value="Genomic_DNA"/>
</dbReference>
<dbReference type="PANTHER" id="PTHR32063">
    <property type="match status" value="1"/>
</dbReference>
<accession>A0ABW9JM37</accession>
<dbReference type="Proteomes" id="UP001517367">
    <property type="component" value="Unassembled WGS sequence"/>
</dbReference>
<dbReference type="SUPFAM" id="SSF82693">
    <property type="entry name" value="Multidrug efflux transporter AcrB pore domain, PN1, PN2, PC1 and PC2 subdomains"/>
    <property type="match status" value="1"/>
</dbReference>
<evidence type="ECO:0000313" key="3">
    <source>
        <dbReference type="Proteomes" id="UP001517367"/>
    </source>
</evidence>
<dbReference type="RefSeq" id="WP_246073727.1">
    <property type="nucleotide sequence ID" value="NZ_SRMP02000033.1"/>
</dbReference>
<gene>
    <name evidence="2" type="ORF">E5L68_015175</name>
</gene>
<keyword evidence="1" id="KW-1133">Transmembrane helix</keyword>
<dbReference type="SUPFAM" id="SSF82714">
    <property type="entry name" value="Multidrug efflux transporter AcrB TolC docking domain, DN and DC subdomains"/>
    <property type="match status" value="1"/>
</dbReference>
<protein>
    <submittedName>
        <fullName evidence="2">Efflux RND transporter permease subunit</fullName>
    </submittedName>
</protein>
<sequence length="291" mass="31402">MNIIRFALRKPIAIMVVVLAIAFFSYNTVKKINVDIFPEVELPAMYVAMPYGGLSPAYMDGFMANEFQKVLLFVSGVKNIDFKSVQGLTLMKLTFYPGTDMAQAAGEVSTSVSRAMGFLPPGAVPPMVVRFDGSSLPVGNLVFESDQRSVNEIQTLALTKIRPMFVQIPGITSPAPFGGNVRSIVINIDPDAMQANGLSPEDITVAITKNSLPSPAGNIRIGDENLMAPINSIAKGPAELLKTPVKTSDNRTIYVGDVARVEDGADQTVGYVEISLKLTTPFRFKLTTYSA</sequence>
<dbReference type="Gene3D" id="3.30.70.1430">
    <property type="entry name" value="Multidrug efflux transporter AcrB pore domain"/>
    <property type="match status" value="1"/>
</dbReference>
<dbReference type="Gene3D" id="3.30.2090.10">
    <property type="entry name" value="Multidrug efflux transporter AcrB TolC docking domain, DN and DC subdomains"/>
    <property type="match status" value="1"/>
</dbReference>
<feature type="transmembrane region" description="Helical" evidence="1">
    <location>
        <begin position="12"/>
        <end position="29"/>
    </location>
</feature>
<evidence type="ECO:0000256" key="1">
    <source>
        <dbReference type="SAM" id="Phobius"/>
    </source>
</evidence>
<keyword evidence="1" id="KW-0472">Membrane</keyword>
<organism evidence="2 3">
    <name type="scientific">Pedobacter helvus</name>
    <dbReference type="NCBI Taxonomy" id="2563444"/>
    <lineage>
        <taxon>Bacteria</taxon>
        <taxon>Pseudomonadati</taxon>
        <taxon>Bacteroidota</taxon>
        <taxon>Sphingobacteriia</taxon>
        <taxon>Sphingobacteriales</taxon>
        <taxon>Sphingobacteriaceae</taxon>
        <taxon>Pedobacter</taxon>
    </lineage>
</organism>
<keyword evidence="1" id="KW-0812">Transmembrane</keyword>
<dbReference type="InterPro" id="IPR027463">
    <property type="entry name" value="AcrB_DN_DC_subdom"/>
</dbReference>
<keyword evidence="3" id="KW-1185">Reference proteome</keyword>